<dbReference type="InterPro" id="IPR025256">
    <property type="entry name" value="TM7S3/TM198-like_dom"/>
</dbReference>
<dbReference type="Proteomes" id="UP001479436">
    <property type="component" value="Unassembled WGS sequence"/>
</dbReference>
<keyword evidence="3 8" id="KW-0812">Transmembrane</keyword>
<dbReference type="InterPro" id="IPR040236">
    <property type="entry name" value="TMEM198"/>
</dbReference>
<keyword evidence="4 8" id="KW-1133">Transmembrane helix</keyword>
<keyword evidence="11" id="KW-1185">Reference proteome</keyword>
<dbReference type="Pfam" id="PF13886">
    <property type="entry name" value="TM7S3_TM198"/>
    <property type="match status" value="1"/>
</dbReference>
<evidence type="ECO:0000256" key="4">
    <source>
        <dbReference type="ARBA" id="ARBA00022989"/>
    </source>
</evidence>
<evidence type="ECO:0000256" key="5">
    <source>
        <dbReference type="ARBA" id="ARBA00023136"/>
    </source>
</evidence>
<feature type="compositionally biased region" description="Basic and acidic residues" evidence="7">
    <location>
        <begin position="22"/>
        <end position="31"/>
    </location>
</feature>
<feature type="transmembrane region" description="Helical" evidence="8">
    <location>
        <begin position="114"/>
        <end position="135"/>
    </location>
</feature>
<sequence length="237" mass="26365">MARRTQQRNARTPKVQPQTPQETKEEAPEVGKGRLATRSIMFIIMGSLFCFYGQNTFSTITFFSGFTVIGVLTRLTCLRIFGAPKNSIQNTNHNSMAIIIGLLGGQLLGFSERLSYGCIGALGGFLFGLYILCATRYTTLISEQHRFALVVSFVITGILTTSQLETTYVAFSTSFTGAFIIVYGVDGFLNTGVNRYLTRYLVGGLAESEEQSNHRIWYYSLLFSVMPLFWLGCLSQL</sequence>
<evidence type="ECO:0000256" key="6">
    <source>
        <dbReference type="ARBA" id="ARBA00049737"/>
    </source>
</evidence>
<accession>A0ABR2W2V2</accession>
<evidence type="ECO:0000259" key="9">
    <source>
        <dbReference type="Pfam" id="PF13886"/>
    </source>
</evidence>
<feature type="region of interest" description="Disordered" evidence="7">
    <location>
        <begin position="1"/>
        <end position="31"/>
    </location>
</feature>
<organism evidence="10 11">
    <name type="scientific">Basidiobolus ranarum</name>
    <dbReference type="NCBI Taxonomy" id="34480"/>
    <lineage>
        <taxon>Eukaryota</taxon>
        <taxon>Fungi</taxon>
        <taxon>Fungi incertae sedis</taxon>
        <taxon>Zoopagomycota</taxon>
        <taxon>Entomophthoromycotina</taxon>
        <taxon>Basidiobolomycetes</taxon>
        <taxon>Basidiobolales</taxon>
        <taxon>Basidiobolaceae</taxon>
        <taxon>Basidiobolus</taxon>
    </lineage>
</organism>
<evidence type="ECO:0000256" key="3">
    <source>
        <dbReference type="ARBA" id="ARBA00022692"/>
    </source>
</evidence>
<evidence type="ECO:0000256" key="8">
    <source>
        <dbReference type="SAM" id="Phobius"/>
    </source>
</evidence>
<feature type="compositionally biased region" description="Polar residues" evidence="7">
    <location>
        <begin position="7"/>
        <end position="21"/>
    </location>
</feature>
<evidence type="ECO:0000313" key="11">
    <source>
        <dbReference type="Proteomes" id="UP001479436"/>
    </source>
</evidence>
<comment type="caution">
    <text evidence="10">The sequence shown here is derived from an EMBL/GenBank/DDBJ whole genome shotgun (WGS) entry which is preliminary data.</text>
</comment>
<evidence type="ECO:0000256" key="7">
    <source>
        <dbReference type="SAM" id="MobiDB-lite"/>
    </source>
</evidence>
<gene>
    <name evidence="10" type="ORF">K7432_006237</name>
</gene>
<feature type="transmembrane region" description="Helical" evidence="8">
    <location>
        <begin position="170"/>
        <end position="189"/>
    </location>
</feature>
<reference evidence="10 11" key="1">
    <citation type="submission" date="2023-04" db="EMBL/GenBank/DDBJ databases">
        <title>Genome of Basidiobolus ranarum AG-B5.</title>
        <authorList>
            <person name="Stajich J.E."/>
            <person name="Carter-House D."/>
            <person name="Gryganskyi A."/>
        </authorList>
    </citation>
    <scope>NUCLEOTIDE SEQUENCE [LARGE SCALE GENOMIC DNA]</scope>
    <source>
        <strain evidence="10 11">AG-B5</strain>
    </source>
</reference>
<name>A0ABR2W2V2_9FUNG</name>
<comment type="similarity">
    <text evidence="2">Belongs to the TMEM198 family.</text>
</comment>
<feature type="transmembrane region" description="Helical" evidence="8">
    <location>
        <begin position="147"/>
        <end position="164"/>
    </location>
</feature>
<dbReference type="PANTHER" id="PTHR31247:SF5">
    <property type="entry name" value="DUF4203 DOMAIN-CONTAINING PROTEIN"/>
    <property type="match status" value="1"/>
</dbReference>
<protein>
    <recommendedName>
        <fullName evidence="6">Transmembrane protein 198</fullName>
    </recommendedName>
</protein>
<proteinExistence type="inferred from homology"/>
<dbReference type="EMBL" id="JASJQH010007144">
    <property type="protein sequence ID" value="KAK9717399.1"/>
    <property type="molecule type" value="Genomic_DNA"/>
</dbReference>
<feature type="transmembrane region" description="Helical" evidence="8">
    <location>
        <begin position="35"/>
        <end position="54"/>
    </location>
</feature>
<dbReference type="PANTHER" id="PTHR31247">
    <property type="entry name" value="TRANSMEMBRANE PROTEIN 198 FAMILY MEMBER"/>
    <property type="match status" value="1"/>
</dbReference>
<evidence type="ECO:0000256" key="2">
    <source>
        <dbReference type="ARBA" id="ARBA00006244"/>
    </source>
</evidence>
<evidence type="ECO:0000313" key="10">
    <source>
        <dbReference type="EMBL" id="KAK9717399.1"/>
    </source>
</evidence>
<evidence type="ECO:0000256" key="1">
    <source>
        <dbReference type="ARBA" id="ARBA00004141"/>
    </source>
</evidence>
<comment type="subcellular location">
    <subcellularLocation>
        <location evidence="1">Membrane</location>
        <topology evidence="1">Multi-pass membrane protein</topology>
    </subcellularLocation>
</comment>
<feature type="transmembrane region" description="Helical" evidence="8">
    <location>
        <begin position="216"/>
        <end position="232"/>
    </location>
</feature>
<feature type="domain" description="TM7S3/TM198-like" evidence="9">
    <location>
        <begin position="40"/>
        <end position="236"/>
    </location>
</feature>
<keyword evidence="5 8" id="KW-0472">Membrane</keyword>